<dbReference type="Proteomes" id="UP000295633">
    <property type="component" value="Unassembled WGS sequence"/>
</dbReference>
<organism evidence="2 3">
    <name type="scientific">Microbacterium oleivorans</name>
    <dbReference type="NCBI Taxonomy" id="273677"/>
    <lineage>
        <taxon>Bacteria</taxon>
        <taxon>Bacillati</taxon>
        <taxon>Actinomycetota</taxon>
        <taxon>Actinomycetes</taxon>
        <taxon>Micrococcales</taxon>
        <taxon>Microbacteriaceae</taxon>
        <taxon>Microbacterium</taxon>
    </lineage>
</organism>
<reference evidence="2 3" key="1">
    <citation type="submission" date="2019-03" db="EMBL/GenBank/DDBJ databases">
        <title>Genome Sequencing and Assembly of Various Microbes Isolated from Partially Reclaimed Soil and Acid Mine Drainage (AMD) Site.</title>
        <authorList>
            <person name="Steinbock B."/>
            <person name="Bechtold R."/>
            <person name="Sevigny J.L."/>
            <person name="Thomas D."/>
            <person name="Cuthill L.R."/>
            <person name="Aveiro Johannsen E.J."/>
            <person name="Thomas K."/>
            <person name="Ghosh A."/>
        </authorList>
    </citation>
    <scope>NUCLEOTIDE SEQUENCE [LARGE SCALE GENOMIC DNA]</scope>
    <source>
        <strain evidence="2 3">F-B2</strain>
    </source>
</reference>
<evidence type="ECO:0000256" key="1">
    <source>
        <dbReference type="SAM" id="MobiDB-lite"/>
    </source>
</evidence>
<feature type="compositionally biased region" description="Gly residues" evidence="1">
    <location>
        <begin position="1"/>
        <end position="12"/>
    </location>
</feature>
<evidence type="ECO:0008006" key="4">
    <source>
        <dbReference type="Google" id="ProtNLM"/>
    </source>
</evidence>
<evidence type="ECO:0000313" key="2">
    <source>
        <dbReference type="EMBL" id="TDL45981.1"/>
    </source>
</evidence>
<dbReference type="RefSeq" id="WP_133399043.1">
    <property type="nucleotide sequence ID" value="NZ_SMZX01000001.1"/>
</dbReference>
<gene>
    <name evidence="2" type="ORF">E2R54_05980</name>
</gene>
<dbReference type="AlphaFoldDB" id="A0A4R5YMR9"/>
<accession>A0A4R5YMR9</accession>
<name>A0A4R5YMR9_9MICO</name>
<protein>
    <recommendedName>
        <fullName evidence="4">DUF3618 domain-containing protein</fullName>
    </recommendedName>
</protein>
<feature type="compositionally biased region" description="Basic and acidic residues" evidence="1">
    <location>
        <begin position="237"/>
        <end position="246"/>
    </location>
</feature>
<feature type="region of interest" description="Disordered" evidence="1">
    <location>
        <begin position="1"/>
        <end position="27"/>
    </location>
</feature>
<proteinExistence type="predicted"/>
<dbReference type="EMBL" id="SMZX01000001">
    <property type="protein sequence ID" value="TDL45981.1"/>
    <property type="molecule type" value="Genomic_DNA"/>
</dbReference>
<sequence>MSIGNGPAGVGGTETDSGTAETAKQEAAAVTGTAVDAAKDVAHTAKDEAASVASEAKTQLKDLYSQGRTELSGQAAQQQERLAGGLKAAGDELGAMARNSDGSGIATDLVQQVSTRLTDVGSWLGERDPAALLDEVKRFARRRPLAFIAGAAVVGVVAGRLVRAMASHDEASTSAGSLAPAPSRASGVPASAPTTPVAGDEPSYIDPLAQSASRDLPASATPLYDESAGALGGAEGRGTDERRDTF</sequence>
<comment type="caution">
    <text evidence="2">The sequence shown here is derived from an EMBL/GenBank/DDBJ whole genome shotgun (WGS) entry which is preliminary data.</text>
</comment>
<feature type="region of interest" description="Disordered" evidence="1">
    <location>
        <begin position="171"/>
        <end position="246"/>
    </location>
</feature>
<evidence type="ECO:0000313" key="3">
    <source>
        <dbReference type="Proteomes" id="UP000295633"/>
    </source>
</evidence>